<evidence type="ECO:0000313" key="3">
    <source>
        <dbReference type="Proteomes" id="UP000190774"/>
    </source>
</evidence>
<dbReference type="EMBL" id="FUYE01000002">
    <property type="protein sequence ID" value="SKA79989.1"/>
    <property type="molecule type" value="Genomic_DNA"/>
</dbReference>
<keyword evidence="3" id="KW-1185">Reference proteome</keyword>
<reference evidence="3" key="1">
    <citation type="submission" date="2017-02" db="EMBL/GenBank/DDBJ databases">
        <authorList>
            <person name="Varghese N."/>
            <person name="Submissions S."/>
        </authorList>
    </citation>
    <scope>NUCLEOTIDE SEQUENCE [LARGE SCALE GENOMIC DNA]</scope>
    <source>
        <strain evidence="3">ATCC 700200</strain>
    </source>
</reference>
<sequence>MFEMPPMKPQAALPWLAAAVLALTSASAQEAKTEPSGFQTLTVKGGNYSLIGINFLRPVLASGSLESATATSVTDAQGDFQTALPPGTRLWLELVDGVNQGCWSIITPIGATTLDTVSDLSAYVTAGVRYEIRAATTLADIFGLNNEAGLKTGNSQTADMVWVPKENGGFDKLYYAAASPPFLTAGWRMIGAGNADMAKTPIYHVEGIIIERRAPGDLRLTVSGVVKTTVSVIPITSGFNYLERSYPLGATLGNSGLATSLQSGTPTTADVIWLTNASGGYDKYYYAVAQPPSITAGWRAIGAGNADQAGVALTPGFIIERKAAASNIKLAPDSSLYGDL</sequence>
<organism evidence="2 3">
    <name type="scientific">Prosthecobacter debontii</name>
    <dbReference type="NCBI Taxonomy" id="48467"/>
    <lineage>
        <taxon>Bacteria</taxon>
        <taxon>Pseudomonadati</taxon>
        <taxon>Verrucomicrobiota</taxon>
        <taxon>Verrucomicrobiia</taxon>
        <taxon>Verrucomicrobiales</taxon>
        <taxon>Verrucomicrobiaceae</taxon>
        <taxon>Prosthecobacter</taxon>
    </lineage>
</organism>
<gene>
    <name evidence="2" type="ORF">SAMN02745166_00569</name>
</gene>
<keyword evidence="1" id="KW-0732">Signal</keyword>
<protein>
    <recommendedName>
        <fullName evidence="4">TIGR02597 family protein</fullName>
    </recommendedName>
</protein>
<dbReference type="Proteomes" id="UP000190774">
    <property type="component" value="Unassembled WGS sequence"/>
</dbReference>
<accession>A0A1T4WRU4</accession>
<dbReference type="AlphaFoldDB" id="A0A1T4WRU4"/>
<evidence type="ECO:0008006" key="4">
    <source>
        <dbReference type="Google" id="ProtNLM"/>
    </source>
</evidence>
<feature type="chain" id="PRO_5013364001" description="TIGR02597 family protein" evidence="1">
    <location>
        <begin position="29"/>
        <end position="340"/>
    </location>
</feature>
<name>A0A1T4WRU4_9BACT</name>
<dbReference type="STRING" id="48467.SAMN02745166_00569"/>
<evidence type="ECO:0000256" key="1">
    <source>
        <dbReference type="SAM" id="SignalP"/>
    </source>
</evidence>
<evidence type="ECO:0000313" key="2">
    <source>
        <dbReference type="EMBL" id="SKA79989.1"/>
    </source>
</evidence>
<feature type="signal peptide" evidence="1">
    <location>
        <begin position="1"/>
        <end position="28"/>
    </location>
</feature>
<dbReference type="RefSeq" id="WP_078811800.1">
    <property type="nucleotide sequence ID" value="NZ_FUYE01000002.1"/>
</dbReference>
<proteinExistence type="predicted"/>